<dbReference type="eggNOG" id="ENOG503298C">
    <property type="taxonomic scope" value="Bacteria"/>
</dbReference>
<dbReference type="AlphaFoldDB" id="A0Q382"/>
<dbReference type="KEGG" id="cno:NT01CX_0618"/>
<name>A0Q382_CLONN</name>
<dbReference type="RefSeq" id="WP_011723063.1">
    <property type="nucleotide sequence ID" value="NC_008593.1"/>
</dbReference>
<gene>
    <name evidence="1" type="ordered locus">NT01CX_0618</name>
</gene>
<organism evidence="1 2">
    <name type="scientific">Clostridium novyi (strain NT)</name>
    <dbReference type="NCBI Taxonomy" id="386415"/>
    <lineage>
        <taxon>Bacteria</taxon>
        <taxon>Bacillati</taxon>
        <taxon>Bacillota</taxon>
        <taxon>Clostridia</taxon>
        <taxon>Eubacteriales</taxon>
        <taxon>Clostridiaceae</taxon>
        <taxon>Clostridium</taxon>
    </lineage>
</organism>
<keyword evidence="2" id="KW-1185">Reference proteome</keyword>
<sequence>MADRETMILLKEEELKEFLESMKYQYGQNYMDYEEVRGRVEFMENVIKLLKEGKI</sequence>
<dbReference type="HOGENOM" id="CLU_3023903_0_0_9"/>
<proteinExistence type="predicted"/>
<dbReference type="EMBL" id="CP000382">
    <property type="protein sequence ID" value="ABK60970.1"/>
    <property type="molecule type" value="Genomic_DNA"/>
</dbReference>
<dbReference type="Proteomes" id="UP000008220">
    <property type="component" value="Chromosome"/>
</dbReference>
<evidence type="ECO:0000313" key="1">
    <source>
        <dbReference type="EMBL" id="ABK60970.1"/>
    </source>
</evidence>
<accession>A0Q382</accession>
<evidence type="ECO:0000313" key="2">
    <source>
        <dbReference type="Proteomes" id="UP000008220"/>
    </source>
</evidence>
<reference evidence="1 2" key="1">
    <citation type="journal article" date="2006" name="Nat. Biotechnol.">
        <title>The genome and transcriptomes of the anti-tumor agent Clostridium novyi-NT.</title>
        <authorList>
            <person name="Bettegowda C."/>
            <person name="Huang X."/>
            <person name="Lin J."/>
            <person name="Cheong I."/>
            <person name="Kohli M."/>
            <person name="Szabo S.A."/>
            <person name="Zhang X."/>
            <person name="Diaz L.A. Jr."/>
            <person name="Velculescu V.E."/>
            <person name="Parmigiani G."/>
            <person name="Kinzler K.W."/>
            <person name="Vogelstein B."/>
            <person name="Zhou S."/>
        </authorList>
    </citation>
    <scope>NUCLEOTIDE SEQUENCE [LARGE SCALE GENOMIC DNA]</scope>
    <source>
        <strain evidence="1 2">NT</strain>
    </source>
</reference>
<protein>
    <submittedName>
        <fullName evidence="1">Uncharacterized protein</fullName>
    </submittedName>
</protein>